<organism evidence="6 7">
    <name type="scientific">Phtheirospermum japonicum</name>
    <dbReference type="NCBI Taxonomy" id="374723"/>
    <lineage>
        <taxon>Eukaryota</taxon>
        <taxon>Viridiplantae</taxon>
        <taxon>Streptophyta</taxon>
        <taxon>Embryophyta</taxon>
        <taxon>Tracheophyta</taxon>
        <taxon>Spermatophyta</taxon>
        <taxon>Magnoliopsida</taxon>
        <taxon>eudicotyledons</taxon>
        <taxon>Gunneridae</taxon>
        <taxon>Pentapetalae</taxon>
        <taxon>asterids</taxon>
        <taxon>lamiids</taxon>
        <taxon>Lamiales</taxon>
        <taxon>Orobanchaceae</taxon>
        <taxon>Orobanchaceae incertae sedis</taxon>
        <taxon>Phtheirospermum</taxon>
    </lineage>
</organism>
<dbReference type="EC" id="1.15.1.1" evidence="2"/>
<dbReference type="InterPro" id="IPR036324">
    <property type="entry name" value="Mn/Fe_SOD_N_sf"/>
</dbReference>
<comment type="similarity">
    <text evidence="1">Belongs to the iron/manganese superoxide dismutase family.</text>
</comment>
<keyword evidence="3" id="KW-0479">Metal-binding</keyword>
<dbReference type="PANTHER" id="PTHR42769">
    <property type="entry name" value="SUPEROXIDE DISMUTASE"/>
    <property type="match status" value="1"/>
</dbReference>
<dbReference type="AlphaFoldDB" id="A0A830DIP5"/>
<evidence type="ECO:0000256" key="1">
    <source>
        <dbReference type="ARBA" id="ARBA00008714"/>
    </source>
</evidence>
<keyword evidence="4" id="KW-0560">Oxidoreductase</keyword>
<dbReference type="Proteomes" id="UP000653305">
    <property type="component" value="Unassembled WGS sequence"/>
</dbReference>
<evidence type="ECO:0000313" key="6">
    <source>
        <dbReference type="EMBL" id="GFQ07544.1"/>
    </source>
</evidence>
<dbReference type="InterPro" id="IPR019831">
    <property type="entry name" value="Mn/Fe_SOD_N"/>
</dbReference>
<dbReference type="GO" id="GO:0042644">
    <property type="term" value="C:chloroplast nucleoid"/>
    <property type="evidence" value="ECO:0007669"/>
    <property type="project" value="TreeGrafter"/>
</dbReference>
<dbReference type="SUPFAM" id="SSF46609">
    <property type="entry name" value="Fe,Mn superoxide dismutase (SOD), N-terminal domain"/>
    <property type="match status" value="1"/>
</dbReference>
<dbReference type="Pfam" id="PF00081">
    <property type="entry name" value="Sod_Fe_N"/>
    <property type="match status" value="1"/>
</dbReference>
<evidence type="ECO:0000313" key="7">
    <source>
        <dbReference type="Proteomes" id="UP000653305"/>
    </source>
</evidence>
<reference evidence="6" key="1">
    <citation type="submission" date="2020-07" db="EMBL/GenBank/DDBJ databases">
        <title>Ethylene signaling mediates host invasion by parasitic plants.</title>
        <authorList>
            <person name="Yoshida S."/>
        </authorList>
    </citation>
    <scope>NUCLEOTIDE SEQUENCE</scope>
    <source>
        <strain evidence="6">Okayama</strain>
    </source>
</reference>
<evidence type="ECO:0000256" key="4">
    <source>
        <dbReference type="ARBA" id="ARBA00023002"/>
    </source>
</evidence>
<evidence type="ECO:0000259" key="5">
    <source>
        <dbReference type="Pfam" id="PF00081"/>
    </source>
</evidence>
<dbReference type="Gene3D" id="1.10.287.990">
    <property type="entry name" value="Fe,Mn superoxide dismutase (SOD) domain"/>
    <property type="match status" value="1"/>
</dbReference>
<sequence>MTQRTKRNVRKAHKGVITAKIDHRPPPYSLAALEPHMRRETFEYHWGKHHRAYVDNLNKQYQSAGVFILSVEMVAKSKKTGGGCRDAAAAAVVVGASNQLSRRRRSFNKPSLAALKNC</sequence>
<protein>
    <recommendedName>
        <fullName evidence="2">superoxide dismutase</fullName>
        <ecNumber evidence="2">1.15.1.1</ecNumber>
    </recommendedName>
</protein>
<dbReference type="GO" id="GO:0004784">
    <property type="term" value="F:superoxide dismutase activity"/>
    <property type="evidence" value="ECO:0007669"/>
    <property type="project" value="UniProtKB-EC"/>
</dbReference>
<feature type="domain" description="Manganese/iron superoxide dismutase N-terminal" evidence="5">
    <location>
        <begin position="27"/>
        <end position="76"/>
    </location>
</feature>
<dbReference type="PANTHER" id="PTHR42769:SF3">
    <property type="entry name" value="SUPEROXIDE DISMUTASE [FE] 2, CHLOROPLASTIC"/>
    <property type="match status" value="1"/>
</dbReference>
<gene>
    <name evidence="6" type="ORF">PHJA_002898500</name>
</gene>
<name>A0A830DIP5_9LAMI</name>
<evidence type="ECO:0000256" key="2">
    <source>
        <dbReference type="ARBA" id="ARBA00012682"/>
    </source>
</evidence>
<proteinExistence type="inferred from homology"/>
<dbReference type="OrthoDB" id="1731147at2759"/>
<dbReference type="GO" id="GO:0046872">
    <property type="term" value="F:metal ion binding"/>
    <property type="evidence" value="ECO:0007669"/>
    <property type="project" value="UniProtKB-KW"/>
</dbReference>
<evidence type="ECO:0000256" key="3">
    <source>
        <dbReference type="ARBA" id="ARBA00022723"/>
    </source>
</evidence>
<dbReference type="EMBL" id="BMAC01001561">
    <property type="protein sequence ID" value="GFQ07544.1"/>
    <property type="molecule type" value="Genomic_DNA"/>
</dbReference>
<keyword evidence="7" id="KW-1185">Reference proteome</keyword>
<accession>A0A830DIP5</accession>
<comment type="caution">
    <text evidence="6">The sequence shown here is derived from an EMBL/GenBank/DDBJ whole genome shotgun (WGS) entry which is preliminary data.</text>
</comment>